<organism evidence="2 3">
    <name type="scientific">Polyangium fumosum</name>
    <dbReference type="NCBI Taxonomy" id="889272"/>
    <lineage>
        <taxon>Bacteria</taxon>
        <taxon>Pseudomonadati</taxon>
        <taxon>Myxococcota</taxon>
        <taxon>Polyangia</taxon>
        <taxon>Polyangiales</taxon>
        <taxon>Polyangiaceae</taxon>
        <taxon>Polyangium</taxon>
    </lineage>
</organism>
<accession>A0A4U1J8C3</accession>
<evidence type="ECO:0000313" key="3">
    <source>
        <dbReference type="Proteomes" id="UP000309215"/>
    </source>
</evidence>
<feature type="chain" id="PRO_5020547048" evidence="1">
    <location>
        <begin position="22"/>
        <end position="193"/>
    </location>
</feature>
<sequence length="193" mass="18785">MRTVFGVSVIFLLCFAGSACGAKVVVDTPGEGGGSGVGGGNSSSSGPSTCTSGEVESCYSGPAGVIGVGVCQSGIRICSASGTFGACQGETLPSTEVCGNGLDEDCNGAVDDPAVCNGNCVGCAEYTSDPSLVLCPNSQELYKELFGCLCAGTCAVSCSANLCVGAEPAASCITCATDVNGCGNEFAACVNDI</sequence>
<dbReference type="Proteomes" id="UP000309215">
    <property type="component" value="Unassembled WGS sequence"/>
</dbReference>
<keyword evidence="1" id="KW-0732">Signal</keyword>
<dbReference type="RefSeq" id="WP_136931609.1">
    <property type="nucleotide sequence ID" value="NZ_SSMQ01000028.1"/>
</dbReference>
<evidence type="ECO:0000256" key="1">
    <source>
        <dbReference type="SAM" id="SignalP"/>
    </source>
</evidence>
<protein>
    <submittedName>
        <fullName evidence="2">Uncharacterized protein</fullName>
    </submittedName>
</protein>
<keyword evidence="3" id="KW-1185">Reference proteome</keyword>
<dbReference type="PROSITE" id="PS51257">
    <property type="entry name" value="PROKAR_LIPOPROTEIN"/>
    <property type="match status" value="1"/>
</dbReference>
<name>A0A4U1J8C3_9BACT</name>
<reference evidence="2 3" key="1">
    <citation type="submission" date="2019-04" db="EMBL/GenBank/DDBJ databases">
        <authorList>
            <person name="Li Y."/>
            <person name="Wang J."/>
        </authorList>
    </citation>
    <scope>NUCLEOTIDE SEQUENCE [LARGE SCALE GENOMIC DNA]</scope>
    <source>
        <strain evidence="2 3">DSM 14668</strain>
    </source>
</reference>
<feature type="signal peptide" evidence="1">
    <location>
        <begin position="1"/>
        <end position="21"/>
    </location>
</feature>
<evidence type="ECO:0000313" key="2">
    <source>
        <dbReference type="EMBL" id="TKD03489.1"/>
    </source>
</evidence>
<dbReference type="EMBL" id="SSMQ01000028">
    <property type="protein sequence ID" value="TKD03489.1"/>
    <property type="molecule type" value="Genomic_DNA"/>
</dbReference>
<dbReference type="OrthoDB" id="5497143at2"/>
<proteinExistence type="predicted"/>
<dbReference type="AlphaFoldDB" id="A0A4U1J8C3"/>
<comment type="caution">
    <text evidence="2">The sequence shown here is derived from an EMBL/GenBank/DDBJ whole genome shotgun (WGS) entry which is preliminary data.</text>
</comment>
<gene>
    <name evidence="2" type="ORF">E8A74_25120</name>
</gene>